<name>A0AAN6A5A5_CLODI</name>
<reference evidence="1" key="1">
    <citation type="journal article" date="2018" name="Genome Biol.">
        <title>SKESA: strategic k-mer extension for scrupulous assemblies.</title>
        <authorList>
            <person name="Souvorov A."/>
            <person name="Agarwala R."/>
            <person name="Lipman D.J."/>
        </authorList>
    </citation>
    <scope>NUCLEOTIDE SEQUENCE</scope>
    <source>
        <strain evidence="1">HN1000</strain>
    </source>
</reference>
<gene>
    <name evidence="1" type="ORF">KRM00_001117</name>
</gene>
<reference evidence="1" key="2">
    <citation type="submission" date="2021-06" db="EMBL/GenBank/DDBJ databases">
        <authorList>
            <consortium name="NCBI Pathogen Detection Project"/>
        </authorList>
    </citation>
    <scope>NUCLEOTIDE SEQUENCE</scope>
    <source>
        <strain evidence="1">HN1000</strain>
    </source>
</reference>
<protein>
    <submittedName>
        <fullName evidence="1">Uncharacterized protein</fullName>
    </submittedName>
</protein>
<evidence type="ECO:0000313" key="2">
    <source>
        <dbReference type="Proteomes" id="UP000878956"/>
    </source>
</evidence>
<comment type="caution">
    <text evidence="1">The sequence shown here is derived from an EMBL/GenBank/DDBJ whole genome shotgun (WGS) entry which is preliminary data.</text>
</comment>
<proteinExistence type="predicted"/>
<accession>A0AAN6A5A5</accession>
<dbReference type="RefSeq" id="WP_021377010.1">
    <property type="nucleotide sequence ID" value="NZ_BING01000001.1"/>
</dbReference>
<organism evidence="1 2">
    <name type="scientific">Clostridioides difficile</name>
    <name type="common">Peptoclostridium difficile</name>
    <dbReference type="NCBI Taxonomy" id="1496"/>
    <lineage>
        <taxon>Bacteria</taxon>
        <taxon>Bacillati</taxon>
        <taxon>Bacillota</taxon>
        <taxon>Clostridia</taxon>
        <taxon>Peptostreptococcales</taxon>
        <taxon>Peptostreptococcaceae</taxon>
        <taxon>Clostridioides</taxon>
    </lineage>
</organism>
<sequence length="258" mass="30761">MENIELTPRDYFEDIKNRKQKNTNEKLDIIYENSLILLNKYIVTGQKKGAKKLMFLLECIEKERNVIELGIDTFVYKEDIEKYIDDISKNTVKIIELENYEREVPDEIVEIIEKTKDIFDKMYVLFTDYTGKITKEISKERRDKDPILFGVFSDEKSRAIVDRFYYLGDWEDEYCDLTLEKMINDYKKKGRQDILKHIITPKSLDELKKELDSLEKNNDTYKQLANIKPLPTTKNSSVEPPKLNIFKKIKNRVFKNEK</sequence>
<dbReference type="AlphaFoldDB" id="A0AAN6A5A5"/>
<dbReference type="Proteomes" id="UP000878956">
    <property type="component" value="Unassembled WGS sequence"/>
</dbReference>
<evidence type="ECO:0000313" key="1">
    <source>
        <dbReference type="EMBL" id="HBH1541651.1"/>
    </source>
</evidence>
<dbReference type="EMBL" id="DAEPXK010000008">
    <property type="protein sequence ID" value="HBH1541651.1"/>
    <property type="molecule type" value="Genomic_DNA"/>
</dbReference>